<reference evidence="2" key="2">
    <citation type="submission" date="2015-09" db="EMBL/GenBank/DDBJ databases">
        <title>Draft genome sequence of Mycobacterium neoaurum DSM 44074.</title>
        <authorList>
            <person name="Croce O."/>
            <person name="Robert C."/>
            <person name="Raoult D."/>
            <person name="Drancourt M."/>
        </authorList>
    </citation>
    <scope>NUCLEOTIDE SEQUENCE</scope>
    <source>
        <strain evidence="2">DSM 44074</strain>
    </source>
</reference>
<dbReference type="Pfam" id="PF18899">
    <property type="entry name" value="DUF5655"/>
    <property type="match status" value="1"/>
</dbReference>
<feature type="domain" description="DUF5655" evidence="1">
    <location>
        <begin position="201"/>
        <end position="308"/>
    </location>
</feature>
<protein>
    <recommendedName>
        <fullName evidence="1">DUF5655 domain-containing protein</fullName>
    </recommendedName>
</protein>
<reference evidence="2" key="1">
    <citation type="submission" date="2014-05" db="EMBL/GenBank/DDBJ databases">
        <authorList>
            <person name="Urmite Genomes"/>
        </authorList>
    </citation>
    <scope>NUCLEOTIDE SEQUENCE</scope>
    <source>
        <strain evidence="2">DSM 44074</strain>
    </source>
</reference>
<dbReference type="InterPro" id="IPR011856">
    <property type="entry name" value="tRNA_endonuc-like_dom_sf"/>
</dbReference>
<dbReference type="InterPro" id="IPR043714">
    <property type="entry name" value="DUF5655"/>
</dbReference>
<name>A0AAV2WNL2_MYCNE</name>
<proteinExistence type="predicted"/>
<dbReference type="GO" id="GO:0003676">
    <property type="term" value="F:nucleic acid binding"/>
    <property type="evidence" value="ECO:0007669"/>
    <property type="project" value="InterPro"/>
</dbReference>
<dbReference type="RefSeq" id="WP_030136266.1">
    <property type="nucleotide sequence ID" value="NZ_LK021339.1"/>
</dbReference>
<dbReference type="AlphaFoldDB" id="A0AAV2WNL2"/>
<dbReference type="EMBL" id="LK021339">
    <property type="protein sequence ID" value="CDQ45685.1"/>
    <property type="molecule type" value="Genomic_DNA"/>
</dbReference>
<accession>A0AAV2WNL2</accession>
<evidence type="ECO:0000313" key="3">
    <source>
        <dbReference type="Proteomes" id="UP000028864"/>
    </source>
</evidence>
<evidence type="ECO:0000259" key="1">
    <source>
        <dbReference type="Pfam" id="PF18899"/>
    </source>
</evidence>
<sequence>MSDLKLFRMAAGNATEIMSKSVALEKSLQTLIEQNMETLFGARFLASEYHTGAKHRGRIDSLGIDENFTPVIFEYKRAIDENVINQGLFYLDWLLDHRAEFELLVRKTLDEETAGTIDWRNPRLICIANAFTRYDEHAVLQINRAIELVRYRDFGGELLALELVTTSKADAVTSISPESFGKTNRKGIGTKGQKTFSELLLQSSDALKTLYADLERYCQNLGDDVTVTVRKNYTAFRRLKNFACVEVHPQSNNLLVYLKVDPETIELTPGYSRDVRAIGHFGTGDLELRVSTSEHLQQALPLVRSSYEAS</sequence>
<dbReference type="Gene3D" id="3.40.1350.10">
    <property type="match status" value="1"/>
</dbReference>
<gene>
    <name evidence="2" type="ORF">BN1047_03585</name>
</gene>
<dbReference type="Proteomes" id="UP000028864">
    <property type="component" value="Unassembled WGS sequence"/>
</dbReference>
<evidence type="ECO:0000313" key="2">
    <source>
        <dbReference type="EMBL" id="CDQ45685.1"/>
    </source>
</evidence>
<organism evidence="2 3">
    <name type="scientific">Mycolicibacterium neoaurum</name>
    <name type="common">Mycobacterium neoaurum</name>
    <dbReference type="NCBI Taxonomy" id="1795"/>
    <lineage>
        <taxon>Bacteria</taxon>
        <taxon>Bacillati</taxon>
        <taxon>Actinomycetota</taxon>
        <taxon>Actinomycetes</taxon>
        <taxon>Mycobacteriales</taxon>
        <taxon>Mycobacteriaceae</taxon>
        <taxon>Mycolicibacterium</taxon>
    </lineage>
</organism>